<evidence type="ECO:0000256" key="12">
    <source>
        <dbReference type="ARBA" id="ARBA00023203"/>
    </source>
</evidence>
<keyword evidence="7 16" id="KW-0547">Nucleotide-binding</keyword>
<dbReference type="InterPro" id="IPR035535">
    <property type="entry name" value="Fungal_myosin-I_SH3"/>
</dbReference>
<dbReference type="Gene3D" id="1.20.5.4820">
    <property type="match status" value="1"/>
</dbReference>
<feature type="region of interest" description="Disordered" evidence="17">
    <location>
        <begin position="1174"/>
        <end position="1294"/>
    </location>
</feature>
<feature type="domain" description="TH1" evidence="20">
    <location>
        <begin position="776"/>
        <end position="965"/>
    </location>
</feature>
<evidence type="ECO:0000256" key="17">
    <source>
        <dbReference type="SAM" id="MobiDB-lite"/>
    </source>
</evidence>
<dbReference type="Gene3D" id="2.30.30.40">
    <property type="entry name" value="SH3 Domains"/>
    <property type="match status" value="1"/>
</dbReference>
<dbReference type="GO" id="GO:0051286">
    <property type="term" value="C:cell tip"/>
    <property type="evidence" value="ECO:0007669"/>
    <property type="project" value="TreeGrafter"/>
</dbReference>
<keyword evidence="11 16" id="KW-0505">Motor protein</keyword>
<gene>
    <name evidence="21" type="ORF">PsYK624_056870</name>
</gene>
<dbReference type="SUPFAM" id="SSF50044">
    <property type="entry name" value="SH3-domain"/>
    <property type="match status" value="1"/>
</dbReference>
<dbReference type="GO" id="GO:0005524">
    <property type="term" value="F:ATP binding"/>
    <property type="evidence" value="ECO:0007669"/>
    <property type="project" value="UniProtKB-UniRule"/>
</dbReference>
<dbReference type="EMBL" id="BPQB01000013">
    <property type="protein sequence ID" value="GJE89583.1"/>
    <property type="molecule type" value="Genomic_DNA"/>
</dbReference>
<reference evidence="21 22" key="1">
    <citation type="submission" date="2021-08" db="EMBL/GenBank/DDBJ databases">
        <title>Draft Genome Sequence of Phanerochaete sordida strain YK-624.</title>
        <authorList>
            <person name="Mori T."/>
            <person name="Dohra H."/>
            <person name="Suzuki T."/>
            <person name="Kawagishi H."/>
            <person name="Hirai H."/>
        </authorList>
    </citation>
    <scope>NUCLEOTIDE SEQUENCE [LARGE SCALE GENOMIC DNA]</scope>
    <source>
        <strain evidence="21 22">YK-624</strain>
    </source>
</reference>
<dbReference type="SUPFAM" id="SSF52540">
    <property type="entry name" value="P-loop containing nucleoside triphosphate hydrolases"/>
    <property type="match status" value="1"/>
</dbReference>
<dbReference type="Pfam" id="PF07653">
    <property type="entry name" value="SH3_2"/>
    <property type="match status" value="1"/>
</dbReference>
<feature type="compositionally biased region" description="Low complexity" evidence="17">
    <location>
        <begin position="991"/>
        <end position="1006"/>
    </location>
</feature>
<comment type="function">
    <text evidence="14">Type-I myosin implicated in the organization of the actin cytoskeleton. Required for proper actin cytoskeleton polarization. At the cell cortex, assembles in patch-like structures together with proteins from the actin-polymerizing machinery and promotes actin assembly. Functions as actin nucleation-promoting factor (NPF) for the Arp2/3 complex.</text>
</comment>
<feature type="binding site" evidence="16">
    <location>
        <begin position="132"/>
        <end position="139"/>
    </location>
    <ligand>
        <name>ATP</name>
        <dbReference type="ChEBI" id="CHEBI:30616"/>
    </ligand>
</feature>
<keyword evidence="12 16" id="KW-0009">Actin-binding</keyword>
<keyword evidence="9 16" id="KW-0067">ATP-binding</keyword>
<keyword evidence="22" id="KW-1185">Reference proteome</keyword>
<dbReference type="GO" id="GO:0007015">
    <property type="term" value="P:actin filament organization"/>
    <property type="evidence" value="ECO:0007669"/>
    <property type="project" value="TreeGrafter"/>
</dbReference>
<evidence type="ECO:0000256" key="16">
    <source>
        <dbReference type="PROSITE-ProRule" id="PRU00782"/>
    </source>
</evidence>
<dbReference type="CDD" id="cd11858">
    <property type="entry name" value="SH3_Myosin-I_fungi"/>
    <property type="match status" value="1"/>
</dbReference>
<feature type="region of interest" description="Actin-binding" evidence="16">
    <location>
        <begin position="591"/>
        <end position="613"/>
    </location>
</feature>
<feature type="compositionally biased region" description="Pro residues" evidence="17">
    <location>
        <begin position="1217"/>
        <end position="1250"/>
    </location>
</feature>
<dbReference type="Gene3D" id="1.20.120.720">
    <property type="entry name" value="Myosin VI head, motor domain, U50 subdomain"/>
    <property type="match status" value="1"/>
</dbReference>
<evidence type="ECO:0000259" key="19">
    <source>
        <dbReference type="PROSITE" id="PS51456"/>
    </source>
</evidence>
<feature type="region of interest" description="Disordered" evidence="17">
    <location>
        <begin position="1118"/>
        <end position="1156"/>
    </location>
</feature>
<dbReference type="Gene3D" id="1.10.10.820">
    <property type="match status" value="1"/>
</dbReference>
<keyword evidence="10 16" id="KW-0518">Myosin</keyword>
<dbReference type="FunFam" id="1.20.120.720:FF:000015">
    <property type="entry name" value="Myosin I"/>
    <property type="match status" value="1"/>
</dbReference>
<dbReference type="InterPro" id="IPR027417">
    <property type="entry name" value="P-loop_NTPase"/>
</dbReference>
<feature type="region of interest" description="Disordered" evidence="17">
    <location>
        <begin position="1"/>
        <end position="23"/>
    </location>
</feature>
<feature type="region of interest" description="Disordered" evidence="17">
    <location>
        <begin position="567"/>
        <end position="586"/>
    </location>
</feature>
<evidence type="ECO:0000256" key="7">
    <source>
        <dbReference type="ARBA" id="ARBA00022741"/>
    </source>
</evidence>
<dbReference type="PROSITE" id="PS50002">
    <property type="entry name" value="SH3"/>
    <property type="match status" value="1"/>
</dbReference>
<dbReference type="SMART" id="SM00242">
    <property type="entry name" value="MYSc"/>
    <property type="match status" value="1"/>
</dbReference>
<keyword evidence="6" id="KW-0677">Repeat</keyword>
<evidence type="ECO:0000259" key="20">
    <source>
        <dbReference type="PROSITE" id="PS51757"/>
    </source>
</evidence>
<evidence type="ECO:0000256" key="14">
    <source>
        <dbReference type="ARBA" id="ARBA00025586"/>
    </source>
</evidence>
<evidence type="ECO:0000256" key="15">
    <source>
        <dbReference type="PROSITE-ProRule" id="PRU00192"/>
    </source>
</evidence>
<dbReference type="InterPro" id="IPR036072">
    <property type="entry name" value="MYSc_Myo1"/>
</dbReference>
<evidence type="ECO:0000256" key="13">
    <source>
        <dbReference type="ARBA" id="ARBA00023212"/>
    </source>
</evidence>
<dbReference type="PANTHER" id="PTHR13140">
    <property type="entry name" value="MYOSIN"/>
    <property type="match status" value="1"/>
</dbReference>
<dbReference type="GO" id="GO:0030479">
    <property type="term" value="C:actin cortical patch"/>
    <property type="evidence" value="ECO:0007669"/>
    <property type="project" value="UniProtKB-SubCell"/>
</dbReference>
<sequence length="1294" mass="142065">MAPSKKAGKKVAAKPTKAAGGRTQVAKADWKEGFKKKQVGVSDMTLLTTITNEAINENLDKRWKNGEIYTYIGGVLISVNPFKDLGIYTDEVLQRYKGKNRLEVPPHVFSIAESAYYNMNAYHENQCVIISGESGAGKTEAAKRIMQYIAAVSGGRDSSIQEIKDMVLATNPLLESFGCAKTLRNNNSSRHGKYLEIMFNDHGEPVGAQITNYLLEKGRVVGQVENERNFHIFYQFTKAASPAQREAFGIQTPEAYAYTSVSNCLDVAGIDDVKDFDETLRSMQIIGLSDQEQSEIFRMLAVILWLGNVQFAEKDDGNAEIADTSVTDFVGYLMEVEPALVHKALTLRVVETQRGGRRGSVYDVPYNPAQATSTRDALAKAIYNNLFEWIVSRINVSMKPRTAHAQLIGILDIFGFEIFEDNSFEQLCINYVNEKLQQIFIELTLKSEQEEYVREEIKWTPIKYFNNKIVCDLIEEKRPPGIFAALNDACATAHADPTAADNSFIQRTSALSTNPHFEARGAQFLVKHYAGDVMYNVAGMTDKNKDLLLKDMFDLIGTSGNQFLQGLFPDRPDPNSKKRPPTAGDRIKQSAQALVENLMRCQPSYIRTIKPNQNRSSTEYDTKAVLHQIKYLGLQENIRVRRAGFAYRNTFEKIVERFYLLSPATSYAGEYIWQGDSKSGCEKILTDTGIAREEWQMGTTKAFIKSPETLFALETMRDRYWHNMAGRIQRAFRNYIRYKHECARRIQRFWKNNKEGIEYAKVRDYGHQIIAGRKERRRFSLLGLRRFMGDYLDCNGRSSLGEELLAACGTSEHVIFSSRIQVLVSKFGRTSKLSPRFLVVTSKTLYILVNQQAKDGTTGINVERRVSIGSIKSISMSNLQDDWMALNLGPTEEGDPLLHCVFKTELTTSLLTATSGMIQVQIGPTIEYTKKKEKKDLVKFVKNDMVKSDDNYKSHTVQVPSGEPAGSLSRPVPKRKEGVVRPITQGKLLKKGGPSKPAASRPKPAAQPLPGRSTASAVKPPPAPVAPAASTASTASAASRVPPPPPRAAAPPPPPPPSEPDVEQYKAKFAFDGQEGEMTLKKDDIVELVEKDDNGWWLVKKDGKEGWAPNNYLELVPRKPKAAAAPPPPPPPPPGAGAKRASAVPAAPAAPAAPTSSKIFAKSISADIHAKPVSVFPGMMPANGSAAPWKKNLSSTSNGSEDSSPATSRPGSSLAGKPPPPPVANKPKPPAPPVGNKPGAPKPPGKPPVPTASRPPAVPAATRPTGAAQGPGAPGQMDLAAALARRAQRLADDE</sequence>
<dbReference type="PROSITE" id="PS51757">
    <property type="entry name" value="TH1"/>
    <property type="match status" value="1"/>
</dbReference>
<dbReference type="Gene3D" id="1.20.58.530">
    <property type="match status" value="1"/>
</dbReference>
<dbReference type="SMART" id="SM00326">
    <property type="entry name" value="SH3"/>
    <property type="match status" value="1"/>
</dbReference>
<feature type="compositionally biased region" description="Low complexity" evidence="17">
    <location>
        <begin position="1136"/>
        <end position="1154"/>
    </location>
</feature>
<dbReference type="InterPro" id="IPR036961">
    <property type="entry name" value="Kinesin_motor_dom_sf"/>
</dbReference>
<evidence type="ECO:0000313" key="21">
    <source>
        <dbReference type="EMBL" id="GJE89583.1"/>
    </source>
</evidence>
<comment type="similarity">
    <text evidence="2 16">Belongs to the TRAFAC class myosin-kinesin ATPase superfamily. Myosin family.</text>
</comment>
<dbReference type="FunFam" id="1.20.58.530:FF:000007">
    <property type="entry name" value="Myosin IE"/>
    <property type="match status" value="1"/>
</dbReference>
<dbReference type="InterPro" id="IPR001452">
    <property type="entry name" value="SH3_domain"/>
</dbReference>
<dbReference type="InterPro" id="IPR001609">
    <property type="entry name" value="Myosin_head_motor_dom-like"/>
</dbReference>
<dbReference type="GO" id="GO:0016459">
    <property type="term" value="C:myosin complex"/>
    <property type="evidence" value="ECO:0007669"/>
    <property type="project" value="UniProtKB-KW"/>
</dbReference>
<evidence type="ECO:0000256" key="8">
    <source>
        <dbReference type="ARBA" id="ARBA00022801"/>
    </source>
</evidence>
<dbReference type="GO" id="GO:0006897">
    <property type="term" value="P:endocytosis"/>
    <property type="evidence" value="ECO:0007669"/>
    <property type="project" value="TreeGrafter"/>
</dbReference>
<evidence type="ECO:0000256" key="10">
    <source>
        <dbReference type="ARBA" id="ARBA00023123"/>
    </source>
</evidence>
<evidence type="ECO:0000256" key="11">
    <source>
        <dbReference type="ARBA" id="ARBA00023175"/>
    </source>
</evidence>
<keyword evidence="8" id="KW-0378">Hydrolase</keyword>
<comment type="caution">
    <text evidence="21">The sequence shown here is derived from an EMBL/GenBank/DDBJ whole genome shotgun (WGS) entry which is preliminary data.</text>
</comment>
<feature type="compositionally biased region" description="Low complexity" evidence="17">
    <location>
        <begin position="1026"/>
        <end position="1040"/>
    </location>
</feature>
<dbReference type="GO" id="GO:0000146">
    <property type="term" value="F:microfilament motor activity"/>
    <property type="evidence" value="ECO:0007669"/>
    <property type="project" value="TreeGrafter"/>
</dbReference>
<dbReference type="CDD" id="cd01378">
    <property type="entry name" value="MYSc_Myo1"/>
    <property type="match status" value="1"/>
</dbReference>
<feature type="compositionally biased region" description="Basic residues" evidence="17">
    <location>
        <begin position="1"/>
        <end position="12"/>
    </location>
</feature>
<protein>
    <submittedName>
        <fullName evidence="21">Myosin-1-like protein</fullName>
    </submittedName>
</protein>
<dbReference type="PANTHER" id="PTHR13140:SF837">
    <property type="entry name" value="MYOSIN-3-RELATED"/>
    <property type="match status" value="1"/>
</dbReference>
<organism evidence="21 22">
    <name type="scientific">Phanerochaete sordida</name>
    <dbReference type="NCBI Taxonomy" id="48140"/>
    <lineage>
        <taxon>Eukaryota</taxon>
        <taxon>Fungi</taxon>
        <taxon>Dikarya</taxon>
        <taxon>Basidiomycota</taxon>
        <taxon>Agaricomycotina</taxon>
        <taxon>Agaricomycetes</taxon>
        <taxon>Polyporales</taxon>
        <taxon>Phanerochaetaceae</taxon>
        <taxon>Phanerochaete</taxon>
    </lineage>
</organism>
<keyword evidence="13" id="KW-0206">Cytoskeleton</keyword>
<dbReference type="GO" id="GO:0051666">
    <property type="term" value="P:actin cortical patch localization"/>
    <property type="evidence" value="ECO:0007669"/>
    <property type="project" value="TreeGrafter"/>
</dbReference>
<dbReference type="InterPro" id="IPR010926">
    <property type="entry name" value="Myosin_TH1"/>
</dbReference>
<keyword evidence="5" id="KW-0597">Phosphoprotein</keyword>
<feature type="domain" description="Myosin motor" evidence="19">
    <location>
        <begin position="39"/>
        <end position="718"/>
    </location>
</feature>
<feature type="compositionally biased region" description="Pro residues" evidence="17">
    <location>
        <begin position="1125"/>
        <end position="1135"/>
    </location>
</feature>
<evidence type="ECO:0000256" key="4">
    <source>
        <dbReference type="ARBA" id="ARBA00022490"/>
    </source>
</evidence>
<feature type="region of interest" description="Disordered" evidence="17">
    <location>
        <begin position="951"/>
        <end position="1074"/>
    </location>
</feature>
<dbReference type="OrthoDB" id="6108017at2759"/>
<dbReference type="Proteomes" id="UP000703269">
    <property type="component" value="Unassembled WGS sequence"/>
</dbReference>
<evidence type="ECO:0000256" key="1">
    <source>
        <dbReference type="ARBA" id="ARBA00004134"/>
    </source>
</evidence>
<evidence type="ECO:0000256" key="9">
    <source>
        <dbReference type="ARBA" id="ARBA00022840"/>
    </source>
</evidence>
<keyword evidence="4" id="KW-0963">Cytoplasm</keyword>
<evidence type="ECO:0000256" key="6">
    <source>
        <dbReference type="ARBA" id="ARBA00022737"/>
    </source>
</evidence>
<evidence type="ECO:0000259" key="18">
    <source>
        <dbReference type="PROSITE" id="PS50002"/>
    </source>
</evidence>
<dbReference type="GO" id="GO:0005886">
    <property type="term" value="C:plasma membrane"/>
    <property type="evidence" value="ECO:0007669"/>
    <property type="project" value="TreeGrafter"/>
</dbReference>
<dbReference type="Pfam" id="PF06017">
    <property type="entry name" value="Myosin_TH1"/>
    <property type="match status" value="1"/>
</dbReference>
<dbReference type="GO" id="GO:0051015">
    <property type="term" value="F:actin filament binding"/>
    <property type="evidence" value="ECO:0007669"/>
    <property type="project" value="TreeGrafter"/>
</dbReference>
<keyword evidence="3 15" id="KW-0728">SH3 domain</keyword>
<feature type="compositionally biased region" description="Polar residues" evidence="17">
    <location>
        <begin position="1192"/>
        <end position="1211"/>
    </location>
</feature>
<feature type="compositionally biased region" description="Pro residues" evidence="17">
    <location>
        <begin position="1041"/>
        <end position="1059"/>
    </location>
</feature>
<dbReference type="GO" id="GO:0016787">
    <property type="term" value="F:hydrolase activity"/>
    <property type="evidence" value="ECO:0007669"/>
    <property type="project" value="UniProtKB-KW"/>
</dbReference>
<comment type="subcellular location">
    <subcellularLocation>
        <location evidence="1">Cytoplasm</location>
        <location evidence="1">Cytoskeleton</location>
        <location evidence="1">Actin patch</location>
    </subcellularLocation>
</comment>
<evidence type="ECO:0000256" key="3">
    <source>
        <dbReference type="ARBA" id="ARBA00022443"/>
    </source>
</evidence>
<name>A0A9P3G5H9_9APHY</name>
<dbReference type="PROSITE" id="PS51456">
    <property type="entry name" value="MYOSIN_MOTOR"/>
    <property type="match status" value="1"/>
</dbReference>
<dbReference type="PRINTS" id="PR00193">
    <property type="entry name" value="MYOSINHEAVY"/>
</dbReference>
<feature type="domain" description="SH3" evidence="18">
    <location>
        <begin position="1060"/>
        <end position="1118"/>
    </location>
</feature>
<evidence type="ECO:0000256" key="5">
    <source>
        <dbReference type="ARBA" id="ARBA00022553"/>
    </source>
</evidence>
<evidence type="ECO:0000313" key="22">
    <source>
        <dbReference type="Proteomes" id="UP000703269"/>
    </source>
</evidence>
<accession>A0A9P3G5H9</accession>
<evidence type="ECO:0000256" key="2">
    <source>
        <dbReference type="ARBA" id="ARBA00008314"/>
    </source>
</evidence>
<feature type="compositionally biased region" description="Low complexity" evidence="17">
    <location>
        <begin position="1251"/>
        <end position="1285"/>
    </location>
</feature>
<dbReference type="FunFam" id="1.10.10.820:FF:000001">
    <property type="entry name" value="Myosin heavy chain"/>
    <property type="match status" value="1"/>
</dbReference>
<dbReference type="Gene3D" id="3.40.850.10">
    <property type="entry name" value="Kinesin motor domain"/>
    <property type="match status" value="1"/>
</dbReference>
<dbReference type="Pfam" id="PF00063">
    <property type="entry name" value="Myosin_head"/>
    <property type="match status" value="1"/>
</dbReference>
<dbReference type="FunFam" id="1.20.5.4820:FF:000004">
    <property type="entry name" value="Myosin IE"/>
    <property type="match status" value="1"/>
</dbReference>
<dbReference type="InterPro" id="IPR036028">
    <property type="entry name" value="SH3-like_dom_sf"/>
</dbReference>
<proteinExistence type="inferred from homology"/>